<keyword evidence="4" id="KW-0997">Cell inner membrane</keyword>
<keyword evidence="5 8" id="KW-0812">Transmembrane</keyword>
<feature type="transmembrane region" description="Helical" evidence="8">
    <location>
        <begin position="248"/>
        <end position="269"/>
    </location>
</feature>
<evidence type="ECO:0000256" key="8">
    <source>
        <dbReference type="SAM" id="Phobius"/>
    </source>
</evidence>
<dbReference type="EMBL" id="JATAAI010000021">
    <property type="protein sequence ID" value="KAK1738454.1"/>
    <property type="molecule type" value="Genomic_DNA"/>
</dbReference>
<sequence>MLQRLSQNTQQVLLPTTPTEAFFHSLMMSLQYFTPISGLIGGSLIGLSAATLLLFNGDILGASGLMSSFVVAPVKTLTDPSQQWKLSFLAAFALTTRVYITMIDPDALKDQRLGYGESTMPIASPLAFIVGGFLVGFGTKLGNGCTTGHGICGLARLSKRSLVAVLSFMATGVISASACSVTCPFYPYFRASYESVVNSLPTNTTITIGTVIASLAAGSAISGFLRKSPSPNATKSEQDEYTNNRRKIIPSIFSAAFFAIGLVTSGMTISSKIYGFLNVKGISAGTWDPTLACVMGGGLVVSFLSYQMVKGFNVFKNEKALECPLTQKKDGGKFSVTTSKVIDTKLFIGEAMFGLGWGIAGLCPGPAMFLAAAGYQNVLMRWWPSFFVGAFLAEKVKNIQIGNSSSSK</sequence>
<evidence type="ECO:0000256" key="3">
    <source>
        <dbReference type="ARBA" id="ARBA00022475"/>
    </source>
</evidence>
<evidence type="ECO:0000313" key="10">
    <source>
        <dbReference type="Proteomes" id="UP001224775"/>
    </source>
</evidence>
<dbReference type="InterPro" id="IPR007272">
    <property type="entry name" value="Sulf_transp_TsuA/YedE"/>
</dbReference>
<evidence type="ECO:0000256" key="4">
    <source>
        <dbReference type="ARBA" id="ARBA00022519"/>
    </source>
</evidence>
<evidence type="ECO:0000313" key="9">
    <source>
        <dbReference type="EMBL" id="KAK1738454.1"/>
    </source>
</evidence>
<comment type="subcellular location">
    <subcellularLocation>
        <location evidence="1">Cell inner membrane</location>
        <topology evidence="1">Multi-pass membrane protein</topology>
    </subcellularLocation>
</comment>
<dbReference type="Proteomes" id="UP001224775">
    <property type="component" value="Unassembled WGS sequence"/>
</dbReference>
<dbReference type="Pfam" id="PF20398">
    <property type="entry name" value="DUF6691"/>
    <property type="match status" value="1"/>
</dbReference>
<dbReference type="InterPro" id="IPR046513">
    <property type="entry name" value="DUF6691"/>
</dbReference>
<gene>
    <name evidence="9" type="ORF">QTG54_011123</name>
</gene>
<evidence type="ECO:0000256" key="1">
    <source>
        <dbReference type="ARBA" id="ARBA00004429"/>
    </source>
</evidence>
<keyword evidence="2" id="KW-0813">Transport</keyword>
<feature type="transmembrane region" description="Helical" evidence="8">
    <location>
        <begin position="206"/>
        <end position="225"/>
    </location>
</feature>
<keyword evidence="3" id="KW-1003">Cell membrane</keyword>
<keyword evidence="6 8" id="KW-1133">Transmembrane helix</keyword>
<dbReference type="PANTHER" id="PTHR30574:SF1">
    <property type="entry name" value="SULPHUR TRANSPORT DOMAIN-CONTAINING PROTEIN"/>
    <property type="match status" value="1"/>
</dbReference>
<evidence type="ECO:0000256" key="2">
    <source>
        <dbReference type="ARBA" id="ARBA00022448"/>
    </source>
</evidence>
<protein>
    <submittedName>
        <fullName evidence="9">Inner membrane protein YedE-like protein</fullName>
    </submittedName>
</protein>
<dbReference type="PANTHER" id="PTHR30574">
    <property type="entry name" value="INNER MEMBRANE PROTEIN YEDE"/>
    <property type="match status" value="1"/>
</dbReference>
<dbReference type="Pfam" id="PF04143">
    <property type="entry name" value="Sulf_transp"/>
    <property type="match status" value="1"/>
</dbReference>
<feature type="transmembrane region" description="Helical" evidence="8">
    <location>
        <begin position="32"/>
        <end position="53"/>
    </location>
</feature>
<proteinExistence type="predicted"/>
<dbReference type="GO" id="GO:0005886">
    <property type="term" value="C:plasma membrane"/>
    <property type="evidence" value="ECO:0007669"/>
    <property type="project" value="UniProtKB-SubCell"/>
</dbReference>
<feature type="transmembrane region" description="Helical" evidence="8">
    <location>
        <begin position="122"/>
        <end position="141"/>
    </location>
</feature>
<feature type="transmembrane region" description="Helical" evidence="8">
    <location>
        <begin position="289"/>
        <end position="309"/>
    </location>
</feature>
<evidence type="ECO:0000256" key="5">
    <source>
        <dbReference type="ARBA" id="ARBA00022692"/>
    </source>
</evidence>
<keyword evidence="7 8" id="KW-0472">Membrane</keyword>
<feature type="transmembrane region" description="Helical" evidence="8">
    <location>
        <begin position="162"/>
        <end position="186"/>
    </location>
</feature>
<evidence type="ECO:0000256" key="6">
    <source>
        <dbReference type="ARBA" id="ARBA00022989"/>
    </source>
</evidence>
<organism evidence="9 10">
    <name type="scientific">Skeletonema marinoi</name>
    <dbReference type="NCBI Taxonomy" id="267567"/>
    <lineage>
        <taxon>Eukaryota</taxon>
        <taxon>Sar</taxon>
        <taxon>Stramenopiles</taxon>
        <taxon>Ochrophyta</taxon>
        <taxon>Bacillariophyta</taxon>
        <taxon>Coscinodiscophyceae</taxon>
        <taxon>Thalassiosirophycidae</taxon>
        <taxon>Thalassiosirales</taxon>
        <taxon>Skeletonemataceae</taxon>
        <taxon>Skeletonema</taxon>
        <taxon>Skeletonema marinoi-dohrnii complex</taxon>
    </lineage>
</organism>
<keyword evidence="10" id="KW-1185">Reference proteome</keyword>
<name>A0AAD8Y3G0_9STRA</name>
<reference evidence="9" key="1">
    <citation type="submission" date="2023-06" db="EMBL/GenBank/DDBJ databases">
        <title>Survivors Of The Sea: Transcriptome response of Skeletonema marinoi to long-term dormancy.</title>
        <authorList>
            <person name="Pinder M.I.M."/>
            <person name="Kourtchenko O."/>
            <person name="Robertson E.K."/>
            <person name="Larsson T."/>
            <person name="Maumus F."/>
            <person name="Osuna-Cruz C.M."/>
            <person name="Vancaester E."/>
            <person name="Stenow R."/>
            <person name="Vandepoele K."/>
            <person name="Ploug H."/>
            <person name="Bruchert V."/>
            <person name="Godhe A."/>
            <person name="Topel M."/>
        </authorList>
    </citation>
    <scope>NUCLEOTIDE SEQUENCE</scope>
    <source>
        <strain evidence="9">R05AC</strain>
    </source>
</reference>
<accession>A0AAD8Y3G0</accession>
<evidence type="ECO:0000256" key="7">
    <source>
        <dbReference type="ARBA" id="ARBA00023136"/>
    </source>
</evidence>
<dbReference type="AlphaFoldDB" id="A0AAD8Y3G0"/>
<comment type="caution">
    <text evidence="9">The sequence shown here is derived from an EMBL/GenBank/DDBJ whole genome shotgun (WGS) entry which is preliminary data.</text>
</comment>